<keyword evidence="3 8" id="KW-0813">Transport</keyword>
<dbReference type="SUPFAM" id="SSF161098">
    <property type="entry name" value="MetI-like"/>
    <property type="match status" value="1"/>
</dbReference>
<dbReference type="STRING" id="279113.CPter91_3379"/>
<evidence type="ECO:0000256" key="7">
    <source>
        <dbReference type="ARBA" id="ARBA00023136"/>
    </source>
</evidence>
<comment type="subcellular location">
    <subcellularLocation>
        <location evidence="1">Cell inner membrane</location>
        <topology evidence="1">Multi-pass membrane protein</topology>
    </subcellularLocation>
    <subcellularLocation>
        <location evidence="8">Cell membrane</location>
        <topology evidence="8">Multi-pass membrane protein</topology>
    </subcellularLocation>
</comment>
<dbReference type="OrthoDB" id="6534575at2"/>
<dbReference type="PROSITE" id="PS50928">
    <property type="entry name" value="ABC_TM1"/>
    <property type="match status" value="1"/>
</dbReference>
<reference evidence="10 11" key="1">
    <citation type="submission" date="2015-11" db="EMBL/GenBank/DDBJ databases">
        <title>Exploring the genomic traits of fungus-feeding bacterial genus Collimonas.</title>
        <authorList>
            <person name="Song C."/>
            <person name="Schmidt R."/>
            <person name="de Jager V."/>
            <person name="Krzyzanowska D."/>
            <person name="Jongedijk E."/>
            <person name="Cankar K."/>
            <person name="Beekwilder J."/>
            <person name="van Veen A."/>
            <person name="de Boer W."/>
            <person name="van Veen J.A."/>
            <person name="Garbeva P."/>
        </authorList>
    </citation>
    <scope>NUCLEOTIDE SEQUENCE [LARGE SCALE GENOMIC DNA]</scope>
    <source>
        <strain evidence="10 11">Ter91</strain>
    </source>
</reference>
<evidence type="ECO:0000259" key="9">
    <source>
        <dbReference type="PROSITE" id="PS50928"/>
    </source>
</evidence>
<comment type="similarity">
    <text evidence="2">Belongs to the binding-protein-dependent transport system permease family. HisMQ subfamily.</text>
</comment>
<dbReference type="GO" id="GO:0006865">
    <property type="term" value="P:amino acid transport"/>
    <property type="evidence" value="ECO:0007669"/>
    <property type="project" value="TreeGrafter"/>
</dbReference>
<evidence type="ECO:0000256" key="4">
    <source>
        <dbReference type="ARBA" id="ARBA00022475"/>
    </source>
</evidence>
<dbReference type="InterPro" id="IPR043429">
    <property type="entry name" value="ArtM/GltK/GlnP/TcyL/YhdX-like"/>
</dbReference>
<dbReference type="InterPro" id="IPR000515">
    <property type="entry name" value="MetI-like"/>
</dbReference>
<name>A0A127Q7A8_9BURK</name>
<dbReference type="NCBIfam" id="TIGR01726">
    <property type="entry name" value="HEQRo_perm_3TM"/>
    <property type="match status" value="1"/>
</dbReference>
<evidence type="ECO:0000313" key="10">
    <source>
        <dbReference type="EMBL" id="AMP05705.1"/>
    </source>
</evidence>
<evidence type="ECO:0000256" key="8">
    <source>
        <dbReference type="RuleBase" id="RU363032"/>
    </source>
</evidence>
<dbReference type="RefSeq" id="WP_061941802.1">
    <property type="nucleotide sequence ID" value="NZ_CP013234.1"/>
</dbReference>
<protein>
    <submittedName>
        <fullName evidence="10">Amino ABC transporter, permease, 3-TM region, His/Glu/Gln/Arg/opine family domain protein</fullName>
    </submittedName>
</protein>
<dbReference type="PANTHER" id="PTHR30614:SF47">
    <property type="entry name" value="ABC TRANSPORTER PERMEASE"/>
    <property type="match status" value="1"/>
</dbReference>
<feature type="domain" description="ABC transmembrane type-1" evidence="9">
    <location>
        <begin position="24"/>
        <end position="235"/>
    </location>
</feature>
<proteinExistence type="inferred from homology"/>
<evidence type="ECO:0000256" key="2">
    <source>
        <dbReference type="ARBA" id="ARBA00010072"/>
    </source>
</evidence>
<keyword evidence="4" id="KW-1003">Cell membrane</keyword>
<dbReference type="InterPro" id="IPR010065">
    <property type="entry name" value="AA_ABC_transptr_permease_3TM"/>
</dbReference>
<dbReference type="Proteomes" id="UP000074561">
    <property type="component" value="Chromosome"/>
</dbReference>
<accession>A0A127Q7A8</accession>
<feature type="transmembrane region" description="Helical" evidence="8">
    <location>
        <begin position="214"/>
        <end position="234"/>
    </location>
</feature>
<dbReference type="Gene3D" id="1.10.3720.10">
    <property type="entry name" value="MetI-like"/>
    <property type="match status" value="1"/>
</dbReference>
<sequence length="252" mass="27879">MSEFQSLLGQALAPKYLGWLVDGLWMTLHVSAVVALLSTLLGIMIAAARSSERRWLTLPAAVFLAVFRNTPLLVQLFFWYFGISSLMPEDSTEWLNTVHSLALGRYLTLSWPSFELLCAIVGLSLYSAAYVSEEIRAGMRGVAAAQQLAGAALGLTRWQVLRYVVLPQALRIALPPLLGQYMNIVKNTSLTMAIGLAELSYTSRQVEAQTFKTFQAFGVATLFYVAVIAVLEMLGQLLQRRRRLAMTGSARR</sequence>
<dbReference type="Pfam" id="PF00528">
    <property type="entry name" value="BPD_transp_1"/>
    <property type="match status" value="1"/>
</dbReference>
<evidence type="ECO:0000313" key="11">
    <source>
        <dbReference type="Proteomes" id="UP000074561"/>
    </source>
</evidence>
<feature type="transmembrane region" description="Helical" evidence="8">
    <location>
        <begin position="60"/>
        <end position="81"/>
    </location>
</feature>
<keyword evidence="7 8" id="KW-0472">Membrane</keyword>
<dbReference type="CDD" id="cd06261">
    <property type="entry name" value="TM_PBP2"/>
    <property type="match status" value="1"/>
</dbReference>
<gene>
    <name evidence="10" type="ORF">CPter91_3379</name>
</gene>
<dbReference type="GO" id="GO:0022857">
    <property type="term" value="F:transmembrane transporter activity"/>
    <property type="evidence" value="ECO:0007669"/>
    <property type="project" value="InterPro"/>
</dbReference>
<dbReference type="GO" id="GO:0043190">
    <property type="term" value="C:ATP-binding cassette (ABC) transporter complex"/>
    <property type="evidence" value="ECO:0007669"/>
    <property type="project" value="InterPro"/>
</dbReference>
<dbReference type="InterPro" id="IPR035906">
    <property type="entry name" value="MetI-like_sf"/>
</dbReference>
<evidence type="ECO:0000256" key="6">
    <source>
        <dbReference type="ARBA" id="ARBA00022989"/>
    </source>
</evidence>
<feature type="transmembrane region" description="Helical" evidence="8">
    <location>
        <begin position="24"/>
        <end position="48"/>
    </location>
</feature>
<keyword evidence="6 8" id="KW-1133">Transmembrane helix</keyword>
<evidence type="ECO:0000256" key="1">
    <source>
        <dbReference type="ARBA" id="ARBA00004429"/>
    </source>
</evidence>
<evidence type="ECO:0000256" key="5">
    <source>
        <dbReference type="ARBA" id="ARBA00022692"/>
    </source>
</evidence>
<dbReference type="EMBL" id="CP013234">
    <property type="protein sequence ID" value="AMP05705.1"/>
    <property type="molecule type" value="Genomic_DNA"/>
</dbReference>
<evidence type="ECO:0000256" key="3">
    <source>
        <dbReference type="ARBA" id="ARBA00022448"/>
    </source>
</evidence>
<keyword evidence="5 8" id="KW-0812">Transmembrane</keyword>
<dbReference type="PANTHER" id="PTHR30614">
    <property type="entry name" value="MEMBRANE COMPONENT OF AMINO ACID ABC TRANSPORTER"/>
    <property type="match status" value="1"/>
</dbReference>
<feature type="transmembrane region" description="Helical" evidence="8">
    <location>
        <begin position="109"/>
        <end position="131"/>
    </location>
</feature>
<organism evidence="10 11">
    <name type="scientific">Collimonas pratensis</name>
    <dbReference type="NCBI Taxonomy" id="279113"/>
    <lineage>
        <taxon>Bacteria</taxon>
        <taxon>Pseudomonadati</taxon>
        <taxon>Pseudomonadota</taxon>
        <taxon>Betaproteobacteria</taxon>
        <taxon>Burkholderiales</taxon>
        <taxon>Oxalobacteraceae</taxon>
        <taxon>Collimonas</taxon>
    </lineage>
</organism>
<dbReference type="KEGG" id="cpra:CPter91_3379"/>
<dbReference type="AlphaFoldDB" id="A0A127Q7A8"/>
<dbReference type="PATRIC" id="fig|279113.9.peg.3336"/>